<keyword evidence="2" id="KW-0413">Isomerase</keyword>
<dbReference type="GO" id="GO:0016104">
    <property type="term" value="P:triterpenoid biosynthetic process"/>
    <property type="evidence" value="ECO:0007669"/>
    <property type="project" value="InterPro"/>
</dbReference>
<evidence type="ECO:0000313" key="5">
    <source>
        <dbReference type="EMBL" id="EYE91407.1"/>
    </source>
</evidence>
<feature type="domain" description="Squalene cyclase C-terminal" evidence="3">
    <location>
        <begin position="324"/>
        <end position="638"/>
    </location>
</feature>
<dbReference type="InterPro" id="IPR032697">
    <property type="entry name" value="SQ_cyclase_N"/>
</dbReference>
<dbReference type="GeneID" id="63702382"/>
<proteinExistence type="predicted"/>
<evidence type="ECO:0000259" key="4">
    <source>
        <dbReference type="Pfam" id="PF13249"/>
    </source>
</evidence>
<evidence type="ECO:0000256" key="2">
    <source>
        <dbReference type="ARBA" id="ARBA00023235"/>
    </source>
</evidence>
<dbReference type="PANTHER" id="PTHR11764">
    <property type="entry name" value="TERPENE CYCLASE/MUTASE FAMILY MEMBER"/>
    <property type="match status" value="1"/>
</dbReference>
<organism evidence="5 6">
    <name type="scientific">Aspergillus ruber (strain CBS 135680)</name>
    <dbReference type="NCBI Taxonomy" id="1388766"/>
    <lineage>
        <taxon>Eukaryota</taxon>
        <taxon>Fungi</taxon>
        <taxon>Dikarya</taxon>
        <taxon>Ascomycota</taxon>
        <taxon>Pezizomycotina</taxon>
        <taxon>Eurotiomycetes</taxon>
        <taxon>Eurotiomycetidae</taxon>
        <taxon>Eurotiales</taxon>
        <taxon>Aspergillaceae</taxon>
        <taxon>Aspergillus</taxon>
        <taxon>Aspergillus subgen. Aspergillus</taxon>
    </lineage>
</organism>
<dbReference type="Gene3D" id="1.50.10.20">
    <property type="match status" value="2"/>
</dbReference>
<dbReference type="Proteomes" id="UP000019804">
    <property type="component" value="Unassembled WGS sequence"/>
</dbReference>
<sequence>MTTEHTKPDTMAADVSRCLQQAANYTKELVREDGHWCGEVKSNVSITAEYITLHHALGLQVPEPESWISWILSEQNQDGSWGLAPDMPGYVSFSVEAYFALKLLGVSPQHPAMVKANKSILAAGGVAQVRIFTRLFLAIFGLVPWAAVPELPPELILLPPSVLLSVYNMSAWARLTVVPLLLVSHHRPIFALPNGRSENNTYLDELWCNPENKYAPYAPSLWKPWRMDFVTLVCTLTDGALHAVNGMRNFPCRSYARKQCLDFLFEHQEEDGSWAGYYPPMHASIIALVLEGYDIKSRPVQRGLEGLQRFIWSDQTGQRMQACVSPVWDTILMTIGLLDSGLPRNSKYVLQSTKWLKDRQILGPQGDWKVLNPKLRPGGFSFEYCNVWTPDVDDTAAAVLAFVKQDPQSVGSEAVLRAIEWILGMQNNDGGWGAFDRENNKLFLNRIPFSDMEAMCDPSEADVTARILEAFGLVMKFDSHTKPYVPIDIKNAMRLSADCAMQFLANKQETTGAWFGRWGVNFIYGTSNVVCGLAEYKSAQSTADARIGDWIQKGVDWLISIQNQDGGWGESLETYRDPSTAGQGPSTPSQTAWALMALLTSLPPTHPAITGGVHHLLQTQVSAGANGASWPERSFTGITAMGLFATFRRRQPPMVPTDRIIPLRFWDDLSHLRSLAHDFTLRFDDVLDIPKLRAALERLMEIGDWGQLGARLRLNNDGKLEHHIPAQYDKTRPAFVFTTTEYTVNIDDHPIGSQLPKTGQKQVFRVPPAAKFGPLVRSADSPRVLEDWIYSDHPQLHIHVVQFQDATLLTMTYLHTLMDTVGRSGFLQAWTTVLDGKENEVPPFHSYEHDPLSSLGRDTPVNQYLYLDRLVRGLSLIIFGIRYAFELLWFRKEEEHAIRLSGGAVEYMRDTARRELAEESDVSKLPFLSEGDILASWWMRTIVTALRPAFNRPIMMMTVFNAVSLFPEWLIDGGIYIGNAIFPSYTVLPAHRVLQEPIGVVAMETRRALLEHRTREQVQALAAIQRASFRMTAPLLGGSDLLFLACSNLHKARFFEVDFSAAVVTPGVPLRGRSYGLGQPSYINIIEHSVKYPTRNVFRVVGKDSAGDWWLTSSVRAEAWPAIYRQLANLEDYVRRLQSESIQSVKCEE</sequence>
<accession>A0A017S363</accession>
<dbReference type="NCBIfam" id="TIGR01787">
    <property type="entry name" value="squalene_cyclas"/>
    <property type="match status" value="1"/>
</dbReference>
<dbReference type="Pfam" id="PF13249">
    <property type="entry name" value="SQHop_cyclase_N"/>
    <property type="match status" value="1"/>
</dbReference>
<keyword evidence="6" id="KW-1185">Reference proteome</keyword>
<evidence type="ECO:0000256" key="1">
    <source>
        <dbReference type="ARBA" id="ARBA00022737"/>
    </source>
</evidence>
<dbReference type="GO" id="GO:0016866">
    <property type="term" value="F:intramolecular transferase activity"/>
    <property type="evidence" value="ECO:0007669"/>
    <property type="project" value="InterPro"/>
</dbReference>
<dbReference type="HOGENOM" id="CLU_267546_0_0_1"/>
<dbReference type="OrthoDB" id="21502at2759"/>
<evidence type="ECO:0000313" key="6">
    <source>
        <dbReference type="Proteomes" id="UP000019804"/>
    </source>
</evidence>
<dbReference type="Gene3D" id="3.30.559.10">
    <property type="entry name" value="Chloramphenicol acetyltransferase-like domain"/>
    <property type="match status" value="2"/>
</dbReference>
<name>A0A017S363_ASPRC</name>
<dbReference type="InterPro" id="IPR008930">
    <property type="entry name" value="Terpenoid_cyclase/PrenylTrfase"/>
</dbReference>
<gene>
    <name evidence="5" type="ORF">EURHEDRAFT_533682</name>
</gene>
<dbReference type="InterPro" id="IPR018333">
    <property type="entry name" value="Squalene_cyclase"/>
</dbReference>
<dbReference type="PANTHER" id="PTHR11764:SF82">
    <property type="entry name" value="TERPENE CYCLASE_MUTASE FAMILY MEMBER"/>
    <property type="match status" value="1"/>
</dbReference>
<dbReference type="EMBL" id="KK088445">
    <property type="protein sequence ID" value="EYE91407.1"/>
    <property type="molecule type" value="Genomic_DNA"/>
</dbReference>
<evidence type="ECO:0000259" key="3">
    <source>
        <dbReference type="Pfam" id="PF13243"/>
    </source>
</evidence>
<dbReference type="SUPFAM" id="SSF48239">
    <property type="entry name" value="Terpenoid cyclases/Protein prenyltransferases"/>
    <property type="match status" value="2"/>
</dbReference>
<keyword evidence="1" id="KW-0677">Repeat</keyword>
<dbReference type="Pfam" id="PF13243">
    <property type="entry name" value="SQHop_cyclase_C"/>
    <property type="match status" value="1"/>
</dbReference>
<dbReference type="InterPro" id="IPR006400">
    <property type="entry name" value="Hopene-cyclase"/>
</dbReference>
<dbReference type="InterPro" id="IPR023213">
    <property type="entry name" value="CAT-like_dom_sf"/>
</dbReference>
<dbReference type="InterPro" id="IPR032696">
    <property type="entry name" value="SQ_cyclase_C"/>
</dbReference>
<protein>
    <submittedName>
        <fullName evidence="5">Squalene cyclase</fullName>
    </submittedName>
</protein>
<dbReference type="SFLD" id="SFLDG01016">
    <property type="entry name" value="Prenyltransferase_Like_2"/>
    <property type="match status" value="1"/>
</dbReference>
<reference evidence="6" key="1">
    <citation type="journal article" date="2014" name="Nat. Commun.">
        <title>Genomic adaptations of the halophilic Dead Sea filamentous fungus Eurotium rubrum.</title>
        <authorList>
            <person name="Kis-Papo T."/>
            <person name="Weig A.R."/>
            <person name="Riley R."/>
            <person name="Persoh D."/>
            <person name="Salamov A."/>
            <person name="Sun H."/>
            <person name="Lipzen A."/>
            <person name="Wasser S.P."/>
            <person name="Rambold G."/>
            <person name="Grigoriev I.V."/>
            <person name="Nevo E."/>
        </authorList>
    </citation>
    <scope>NUCLEOTIDE SEQUENCE [LARGE SCALE GENOMIC DNA]</scope>
    <source>
        <strain evidence="6">CBS 135680</strain>
    </source>
</reference>
<dbReference type="STRING" id="1388766.A0A017S363"/>
<dbReference type="AlphaFoldDB" id="A0A017S363"/>
<dbReference type="NCBIfam" id="TIGR01507">
    <property type="entry name" value="hopene_cyclase"/>
    <property type="match status" value="1"/>
</dbReference>
<dbReference type="RefSeq" id="XP_040635097.1">
    <property type="nucleotide sequence ID" value="XM_040787258.1"/>
</dbReference>
<dbReference type="GO" id="GO:0005811">
    <property type="term" value="C:lipid droplet"/>
    <property type="evidence" value="ECO:0007669"/>
    <property type="project" value="InterPro"/>
</dbReference>
<feature type="domain" description="Squalene cyclase N-terminal" evidence="4">
    <location>
        <begin position="20"/>
        <end position="315"/>
    </location>
</feature>